<keyword evidence="2" id="KW-1185">Reference proteome</keyword>
<dbReference type="EMBL" id="CAUYUJ010015048">
    <property type="protein sequence ID" value="CAK0849261.1"/>
    <property type="molecule type" value="Genomic_DNA"/>
</dbReference>
<gene>
    <name evidence="1" type="ORF">PCOR1329_LOCUS41994</name>
</gene>
<feature type="non-terminal residue" evidence="1">
    <location>
        <position position="660"/>
    </location>
</feature>
<feature type="non-terminal residue" evidence="1">
    <location>
        <position position="1"/>
    </location>
</feature>
<sequence length="660" mass="70160">DLSEDLHKLLWTQAATHAHGDTLAGGADMVTIRIEQRRFLANGDFSDWALNNTIISGGQCTRDRLHNAGYHIDRNCDRCSAGVPETLVHRMWQCEANVGPEFEASDKLLPRAVAGVDADPALWLRGIPSVALTTPTFEPLIGRDGWEFVGAALWEQAASHWCGEGLQLGADLGSLQGLLKVLASFPRGKRLAELMVTIAAGGTWPRQRRLETFGDVDGDGGLCPRCGHCVETPFHRHWECSQNTGCPAYPRSDHLLPRARAEADAAACFWLRGVIPAAWTAVPGPADVEDWTTIGGGFDGEPLLGRGTVSAPLALFGDASGGPESKDPRLRRVGVSVCRLRGGAVEIAGAAFGHWWSRGSDVIFFTDNLAVCEGWWQRVDQAPSGPDADLWHALGAAVARQARATVTVEHVNSHLTVEEADARGIPGAVLRGNAVADVLADTAAAECRVGAADRPRVASVEVLAGQVRWRLLRSTLDAAAAEQPRRPKREQRTRVAPPAPRLVAAFSSGHVLASDGRSCSSCRCSASSASQAEWFRSPCHGLRQVTAVLAALGGPPEAAVQIGGGVVHCTHRLALHKPLDVWFCRGCGFFAPPGGRQLGDGLRGACPAAPTTANPRGRPPTATGKVYLDRLGRGLWPKAGCRPVGRPAALAGRAADDETE</sequence>
<accession>A0ABN9TTA1</accession>
<protein>
    <recommendedName>
        <fullName evidence="3">RNase H type-1 domain-containing protein</fullName>
    </recommendedName>
</protein>
<evidence type="ECO:0000313" key="2">
    <source>
        <dbReference type="Proteomes" id="UP001189429"/>
    </source>
</evidence>
<proteinExistence type="predicted"/>
<evidence type="ECO:0000313" key="1">
    <source>
        <dbReference type="EMBL" id="CAK0849261.1"/>
    </source>
</evidence>
<name>A0ABN9TTA1_9DINO</name>
<evidence type="ECO:0008006" key="3">
    <source>
        <dbReference type="Google" id="ProtNLM"/>
    </source>
</evidence>
<reference evidence="1" key="1">
    <citation type="submission" date="2023-10" db="EMBL/GenBank/DDBJ databases">
        <authorList>
            <person name="Chen Y."/>
            <person name="Shah S."/>
            <person name="Dougan E. K."/>
            <person name="Thang M."/>
            <person name="Chan C."/>
        </authorList>
    </citation>
    <scope>NUCLEOTIDE SEQUENCE [LARGE SCALE GENOMIC DNA]</scope>
</reference>
<dbReference type="Proteomes" id="UP001189429">
    <property type="component" value="Unassembled WGS sequence"/>
</dbReference>
<comment type="caution">
    <text evidence="1">The sequence shown here is derived from an EMBL/GenBank/DDBJ whole genome shotgun (WGS) entry which is preliminary data.</text>
</comment>
<organism evidence="1 2">
    <name type="scientific">Prorocentrum cordatum</name>
    <dbReference type="NCBI Taxonomy" id="2364126"/>
    <lineage>
        <taxon>Eukaryota</taxon>
        <taxon>Sar</taxon>
        <taxon>Alveolata</taxon>
        <taxon>Dinophyceae</taxon>
        <taxon>Prorocentrales</taxon>
        <taxon>Prorocentraceae</taxon>
        <taxon>Prorocentrum</taxon>
    </lineage>
</organism>